<sequence>MLLNCCANIGAEIFTAMADVEMLLKSEDDIMPMIDSYVESEHKRLEKLKRVAQEYQERNREVVKAGLDFVYNPLNSYLLIKRLTTDWSYLESLMRNNLAEVYLQNITSQRDANSVHFPTDEDFKGVAVALMRLQDVYKLETRDMAQGMIKGHRSSSELEAHDCFELGRIAYNEGDYYHTLMWMQEALNRMEHENPPTATEADILEYLAYALYQQGNLKRALSMTKKLKQIDPTHPRVDGNIKWYQDMMAKEGIRRGDESNLPPVVNPRKDDDGVNERDMYEALCRGEYPLTEKIKKDLYCYYKRDTPYLRLAPLKTEIAFLKPKILVFRNVLSDEEIEFIKEMAYPR</sequence>
<dbReference type="Proteomes" id="UP000887565">
    <property type="component" value="Unplaced"/>
</dbReference>
<dbReference type="InterPro" id="IPR059068">
    <property type="entry name" value="TPR_P4H"/>
</dbReference>
<accession>A0A915KVQ1</accession>
<dbReference type="SUPFAM" id="SSF48452">
    <property type="entry name" value="TPR-like"/>
    <property type="match status" value="1"/>
</dbReference>
<dbReference type="InterPro" id="IPR011990">
    <property type="entry name" value="TPR-like_helical_dom_sf"/>
</dbReference>
<evidence type="ECO:0000313" key="5">
    <source>
        <dbReference type="Proteomes" id="UP000887565"/>
    </source>
</evidence>
<dbReference type="AlphaFoldDB" id="A0A915KVQ1"/>
<feature type="domain" description="Prolyl 4-hydroxylase peptide-substrate-binding" evidence="4">
    <location>
        <begin position="160"/>
        <end position="250"/>
    </location>
</feature>
<dbReference type="FunFam" id="1.25.40.10:FF:000006">
    <property type="entry name" value="Prolyl 4-hydroxylase subunit alpha 2"/>
    <property type="match status" value="1"/>
</dbReference>
<dbReference type="GO" id="GO:0004656">
    <property type="term" value="F:procollagen-proline 4-dioxygenase activity"/>
    <property type="evidence" value="ECO:0007669"/>
    <property type="project" value="InterPro"/>
</dbReference>
<dbReference type="WBParaSite" id="nRc.2.0.1.t42875-RA">
    <property type="protein sequence ID" value="nRc.2.0.1.t42875-RA"/>
    <property type="gene ID" value="nRc.2.0.1.g42875"/>
</dbReference>
<name>A0A915KVQ1_ROMCU</name>
<dbReference type="InterPro" id="IPR013547">
    <property type="entry name" value="P4H_N"/>
</dbReference>
<protein>
    <submittedName>
        <fullName evidence="6">Prolyl 4-hydroxylase alpha-subunit N-terminal domain-containing protein</fullName>
    </submittedName>
</protein>
<feature type="coiled-coil region" evidence="2">
    <location>
        <begin position="38"/>
        <end position="65"/>
    </location>
</feature>
<evidence type="ECO:0000313" key="6">
    <source>
        <dbReference type="WBParaSite" id="nRc.2.0.1.t42875-RA"/>
    </source>
</evidence>
<evidence type="ECO:0000259" key="4">
    <source>
        <dbReference type="Pfam" id="PF23558"/>
    </source>
</evidence>
<evidence type="ECO:0000259" key="3">
    <source>
        <dbReference type="Pfam" id="PF08336"/>
    </source>
</evidence>
<dbReference type="Gene3D" id="6.10.140.1460">
    <property type="match status" value="1"/>
</dbReference>
<evidence type="ECO:0000256" key="1">
    <source>
        <dbReference type="PROSITE-ProRule" id="PRU00339"/>
    </source>
</evidence>
<keyword evidence="5" id="KW-1185">Reference proteome</keyword>
<dbReference type="InterPro" id="IPR019734">
    <property type="entry name" value="TPR_rpt"/>
</dbReference>
<dbReference type="OMA" id="YLPHFDF"/>
<feature type="domain" description="Prolyl 4-hydroxylase N-terminal" evidence="3">
    <location>
        <begin position="17"/>
        <end position="151"/>
    </location>
</feature>
<reference evidence="6" key="1">
    <citation type="submission" date="2022-11" db="UniProtKB">
        <authorList>
            <consortium name="WormBaseParasite"/>
        </authorList>
    </citation>
    <scope>IDENTIFICATION</scope>
</reference>
<proteinExistence type="predicted"/>
<keyword evidence="1" id="KW-0802">TPR repeat</keyword>
<dbReference type="Pfam" id="PF23558">
    <property type="entry name" value="TPR_P4H"/>
    <property type="match status" value="1"/>
</dbReference>
<dbReference type="Pfam" id="PF08336">
    <property type="entry name" value="P4Ha_N"/>
    <property type="match status" value="1"/>
</dbReference>
<evidence type="ECO:0000256" key="2">
    <source>
        <dbReference type="SAM" id="Coils"/>
    </source>
</evidence>
<dbReference type="Gene3D" id="1.25.40.10">
    <property type="entry name" value="Tetratricopeptide repeat domain"/>
    <property type="match status" value="1"/>
</dbReference>
<organism evidence="5 6">
    <name type="scientific">Romanomermis culicivorax</name>
    <name type="common">Nematode worm</name>
    <dbReference type="NCBI Taxonomy" id="13658"/>
    <lineage>
        <taxon>Eukaryota</taxon>
        <taxon>Metazoa</taxon>
        <taxon>Ecdysozoa</taxon>
        <taxon>Nematoda</taxon>
        <taxon>Enoplea</taxon>
        <taxon>Dorylaimia</taxon>
        <taxon>Mermithida</taxon>
        <taxon>Mermithoidea</taxon>
        <taxon>Mermithidae</taxon>
        <taxon>Romanomermis</taxon>
    </lineage>
</organism>
<keyword evidence="2" id="KW-0175">Coiled coil</keyword>
<feature type="repeat" description="TPR" evidence="1">
    <location>
        <begin position="201"/>
        <end position="234"/>
    </location>
</feature>
<dbReference type="GO" id="GO:0005783">
    <property type="term" value="C:endoplasmic reticulum"/>
    <property type="evidence" value="ECO:0007669"/>
    <property type="project" value="InterPro"/>
</dbReference>
<dbReference type="PROSITE" id="PS50005">
    <property type="entry name" value="TPR"/>
    <property type="match status" value="1"/>
</dbReference>